<name>A0A5B7IDV8_PORTR</name>
<dbReference type="EMBL" id="VSRR010053153">
    <property type="protein sequence ID" value="MPC80146.1"/>
    <property type="molecule type" value="Genomic_DNA"/>
</dbReference>
<keyword evidence="3" id="KW-1185">Reference proteome</keyword>
<comment type="caution">
    <text evidence="2">The sequence shown here is derived from an EMBL/GenBank/DDBJ whole genome shotgun (WGS) entry which is preliminary data.</text>
</comment>
<evidence type="ECO:0000313" key="3">
    <source>
        <dbReference type="Proteomes" id="UP000324222"/>
    </source>
</evidence>
<sequence>MDQGEGRKEEGWEGGKMRLCASTSSLRSLISISSRLAHFTSPPGRHLQILGSLSKSSRSKSAPPRLSQEKL</sequence>
<feature type="compositionally biased region" description="Low complexity" evidence="1">
    <location>
        <begin position="52"/>
        <end position="71"/>
    </location>
</feature>
<dbReference type="AlphaFoldDB" id="A0A5B7IDV8"/>
<evidence type="ECO:0000313" key="2">
    <source>
        <dbReference type="EMBL" id="MPC80146.1"/>
    </source>
</evidence>
<gene>
    <name evidence="2" type="ORF">E2C01_074715</name>
</gene>
<reference evidence="2 3" key="1">
    <citation type="submission" date="2019-05" db="EMBL/GenBank/DDBJ databases">
        <title>Another draft genome of Portunus trituberculatus and its Hox gene families provides insights of decapod evolution.</title>
        <authorList>
            <person name="Jeong J.-H."/>
            <person name="Song I."/>
            <person name="Kim S."/>
            <person name="Choi T."/>
            <person name="Kim D."/>
            <person name="Ryu S."/>
            <person name="Kim W."/>
        </authorList>
    </citation>
    <scope>NUCLEOTIDE SEQUENCE [LARGE SCALE GENOMIC DNA]</scope>
    <source>
        <tissue evidence="2">Muscle</tissue>
    </source>
</reference>
<accession>A0A5B7IDV8</accession>
<protein>
    <submittedName>
        <fullName evidence="2">Uncharacterized protein</fullName>
    </submittedName>
</protein>
<proteinExistence type="predicted"/>
<feature type="region of interest" description="Disordered" evidence="1">
    <location>
        <begin position="50"/>
        <end position="71"/>
    </location>
</feature>
<organism evidence="2 3">
    <name type="scientific">Portunus trituberculatus</name>
    <name type="common">Swimming crab</name>
    <name type="synonym">Neptunus trituberculatus</name>
    <dbReference type="NCBI Taxonomy" id="210409"/>
    <lineage>
        <taxon>Eukaryota</taxon>
        <taxon>Metazoa</taxon>
        <taxon>Ecdysozoa</taxon>
        <taxon>Arthropoda</taxon>
        <taxon>Crustacea</taxon>
        <taxon>Multicrustacea</taxon>
        <taxon>Malacostraca</taxon>
        <taxon>Eumalacostraca</taxon>
        <taxon>Eucarida</taxon>
        <taxon>Decapoda</taxon>
        <taxon>Pleocyemata</taxon>
        <taxon>Brachyura</taxon>
        <taxon>Eubrachyura</taxon>
        <taxon>Portunoidea</taxon>
        <taxon>Portunidae</taxon>
        <taxon>Portuninae</taxon>
        <taxon>Portunus</taxon>
    </lineage>
</organism>
<evidence type="ECO:0000256" key="1">
    <source>
        <dbReference type="SAM" id="MobiDB-lite"/>
    </source>
</evidence>
<dbReference type="Proteomes" id="UP000324222">
    <property type="component" value="Unassembled WGS sequence"/>
</dbReference>